<gene>
    <name evidence="1" type="ORF">FJ657_15125</name>
</gene>
<dbReference type="EMBL" id="VHQG01000005">
    <property type="protein sequence ID" value="TPW73986.1"/>
    <property type="molecule type" value="Genomic_DNA"/>
</dbReference>
<protein>
    <recommendedName>
        <fullName evidence="3">Asparagine synthase</fullName>
    </recommendedName>
</protein>
<evidence type="ECO:0000313" key="1">
    <source>
        <dbReference type="EMBL" id="TPW73986.1"/>
    </source>
</evidence>
<reference evidence="1 2" key="1">
    <citation type="submission" date="2019-06" db="EMBL/GenBank/DDBJ databases">
        <authorList>
            <person name="Li F."/>
        </authorList>
    </citation>
    <scope>NUCLEOTIDE SEQUENCE [LARGE SCALE GENOMIC DNA]</scope>
    <source>
        <strain evidence="1 2">10F1D-1</strain>
    </source>
</reference>
<dbReference type="AlphaFoldDB" id="A0A506XV18"/>
<keyword evidence="2" id="KW-1185">Reference proteome</keyword>
<name>A0A506XV18_9MICO</name>
<organism evidence="1 2">
    <name type="scientific">Schumannella soli</name>
    <dbReference type="NCBI Taxonomy" id="2590779"/>
    <lineage>
        <taxon>Bacteria</taxon>
        <taxon>Bacillati</taxon>
        <taxon>Actinomycetota</taxon>
        <taxon>Actinomycetes</taxon>
        <taxon>Micrococcales</taxon>
        <taxon>Microbacteriaceae</taxon>
        <taxon>Schumannella</taxon>
    </lineage>
</organism>
<evidence type="ECO:0000313" key="2">
    <source>
        <dbReference type="Proteomes" id="UP000316252"/>
    </source>
</evidence>
<evidence type="ECO:0008006" key="3">
    <source>
        <dbReference type="Google" id="ProtNLM"/>
    </source>
</evidence>
<dbReference type="Proteomes" id="UP000316252">
    <property type="component" value="Unassembled WGS sequence"/>
</dbReference>
<dbReference type="RefSeq" id="WP_141164565.1">
    <property type="nucleotide sequence ID" value="NZ_VHQG01000005.1"/>
</dbReference>
<sequence>MALFGRRRRVNVGRYVAPDPTVPAPVERVVEEGVLIIETAVRMSVKNAVILSSLRDRLDLDRTSLRRHAADELRAAAAHELESLERVRAAAAAAAGKPKPRYVGDVKGVGEPIDVAAERVRPALAERLRELAADEAHLDALVERARTEAWSEIAVSFERRALALTDAEQRAVDDGAGAAGRDARLAEFLELDLGPALRAAEEQDEEEPA</sequence>
<proteinExistence type="predicted"/>
<comment type="caution">
    <text evidence="1">The sequence shown here is derived from an EMBL/GenBank/DDBJ whole genome shotgun (WGS) entry which is preliminary data.</text>
</comment>
<dbReference type="OrthoDB" id="5118185at2"/>
<accession>A0A506XV18</accession>